<dbReference type="PANTHER" id="PTHR23236">
    <property type="entry name" value="EUKARYOTIC TRANSLATION INITIATION FACTOR 4B/4H"/>
    <property type="match status" value="1"/>
</dbReference>
<dbReference type="AlphaFoldDB" id="A0AAD3TP60"/>
<reference evidence="10" key="1">
    <citation type="journal article" date="2023" name="BMC Genomics">
        <title>Chromosome-level genome assemblies of Cutaneotrichosporon spp. (Trichosporonales, Basidiomycota) reveal imbalanced evolution between nucleotide sequences and chromosome synteny.</title>
        <authorList>
            <person name="Kobayashi Y."/>
            <person name="Kayamori A."/>
            <person name="Aoki K."/>
            <person name="Shiwa Y."/>
            <person name="Matsutani M."/>
            <person name="Fujita N."/>
            <person name="Sugita T."/>
            <person name="Iwasaki W."/>
            <person name="Tanaka N."/>
            <person name="Takashima M."/>
        </authorList>
    </citation>
    <scope>NUCLEOTIDE SEQUENCE</scope>
    <source>
        <strain evidence="10">HIS016</strain>
    </source>
</reference>
<keyword evidence="6" id="KW-0539">Nucleus</keyword>
<evidence type="ECO:0000256" key="4">
    <source>
        <dbReference type="ARBA" id="ARBA00015520"/>
    </source>
</evidence>
<feature type="compositionally biased region" description="Basic and acidic residues" evidence="8">
    <location>
        <begin position="252"/>
        <end position="266"/>
    </location>
</feature>
<accession>A0AAD3TP60</accession>
<keyword evidence="11" id="KW-1185">Reference proteome</keyword>
<name>A0AAD3TP60_9TREE</name>
<sequence>MAQSKKQQKAAAFRARQKAKADAIPDVPEADPVEVDEAPVAPEPEGKRKRKRDDADADDEGKDKDKGKAKDKAKEKEKAKKEDKDKPKKTKESKQRFILFIGNLGFRTTRDDVAAHFAKELGRTPSVRLLTEKATGRAPPKSRGIAFLELGTSAELQTCLRLHHSQLAGRRVNVELTAGGGGKSDARKAKLAERNKRVGGQRERRAEREKEAGEEAEPGIGEGKAAWEEPEREEEEAPAGYKMRGGRRVKVKGKDERPAKRARNEDVSGWATRGASGGSAARGRKKWEPTGANAVAVG</sequence>
<evidence type="ECO:0000256" key="7">
    <source>
        <dbReference type="PROSITE-ProRule" id="PRU00176"/>
    </source>
</evidence>
<dbReference type="PROSITE" id="PS50102">
    <property type="entry name" value="RRM"/>
    <property type="match status" value="1"/>
</dbReference>
<comment type="function">
    <text evidence="1">Involved in pre-25S rRNA processing.</text>
</comment>
<evidence type="ECO:0000256" key="5">
    <source>
        <dbReference type="ARBA" id="ARBA00022884"/>
    </source>
</evidence>
<organism evidence="10 11">
    <name type="scientific">Cutaneotrichosporon spelunceum</name>
    <dbReference type="NCBI Taxonomy" id="1672016"/>
    <lineage>
        <taxon>Eukaryota</taxon>
        <taxon>Fungi</taxon>
        <taxon>Dikarya</taxon>
        <taxon>Basidiomycota</taxon>
        <taxon>Agaricomycotina</taxon>
        <taxon>Tremellomycetes</taxon>
        <taxon>Trichosporonales</taxon>
        <taxon>Trichosporonaceae</taxon>
        <taxon>Cutaneotrichosporon</taxon>
    </lineage>
</organism>
<dbReference type="InterPro" id="IPR035979">
    <property type="entry name" value="RBD_domain_sf"/>
</dbReference>
<evidence type="ECO:0000256" key="8">
    <source>
        <dbReference type="SAM" id="MobiDB-lite"/>
    </source>
</evidence>
<dbReference type="EMBL" id="BTCM01000001">
    <property type="protein sequence ID" value="GMK53845.1"/>
    <property type="molecule type" value="Genomic_DNA"/>
</dbReference>
<reference evidence="10" key="2">
    <citation type="submission" date="2023-06" db="EMBL/GenBank/DDBJ databases">
        <authorList>
            <person name="Kobayashi Y."/>
            <person name="Kayamori A."/>
            <person name="Aoki K."/>
            <person name="Shiwa Y."/>
            <person name="Fujita N."/>
            <person name="Sugita T."/>
            <person name="Iwasaki W."/>
            <person name="Tanaka N."/>
            <person name="Takashima M."/>
        </authorList>
    </citation>
    <scope>NUCLEOTIDE SEQUENCE</scope>
    <source>
        <strain evidence="10">HIS016</strain>
    </source>
</reference>
<dbReference type="GO" id="GO:0005730">
    <property type="term" value="C:nucleolus"/>
    <property type="evidence" value="ECO:0007669"/>
    <property type="project" value="UniProtKB-SubCell"/>
</dbReference>
<feature type="compositionally biased region" description="Basic and acidic residues" evidence="8">
    <location>
        <begin position="184"/>
        <end position="213"/>
    </location>
</feature>
<evidence type="ECO:0000259" key="9">
    <source>
        <dbReference type="PROSITE" id="PS50102"/>
    </source>
</evidence>
<feature type="region of interest" description="Disordered" evidence="8">
    <location>
        <begin position="176"/>
        <end position="298"/>
    </location>
</feature>
<evidence type="ECO:0000256" key="1">
    <source>
        <dbReference type="ARBA" id="ARBA00002475"/>
    </source>
</evidence>
<feature type="compositionally biased region" description="Acidic residues" evidence="8">
    <location>
        <begin position="228"/>
        <end position="237"/>
    </location>
</feature>
<dbReference type="Pfam" id="PF00076">
    <property type="entry name" value="RRM_1"/>
    <property type="match status" value="1"/>
</dbReference>
<dbReference type="PANTHER" id="PTHR23236:SF25">
    <property type="entry name" value="RNA-BINDING PROTEIN 34"/>
    <property type="match status" value="1"/>
</dbReference>
<comment type="similarity">
    <text evidence="3">Belongs to the RRM RBM34 family.</text>
</comment>
<dbReference type="Gene3D" id="3.30.70.330">
    <property type="match status" value="1"/>
</dbReference>
<dbReference type="SUPFAM" id="SSF54928">
    <property type="entry name" value="RNA-binding domain, RBD"/>
    <property type="match status" value="1"/>
</dbReference>
<evidence type="ECO:0000256" key="2">
    <source>
        <dbReference type="ARBA" id="ARBA00004604"/>
    </source>
</evidence>
<evidence type="ECO:0000313" key="10">
    <source>
        <dbReference type="EMBL" id="GMK53845.1"/>
    </source>
</evidence>
<keyword evidence="5 7" id="KW-0694">RNA-binding</keyword>
<comment type="caution">
    <text evidence="10">The sequence shown here is derived from an EMBL/GenBank/DDBJ whole genome shotgun (WGS) entry which is preliminary data.</text>
</comment>
<dbReference type="Proteomes" id="UP001222932">
    <property type="component" value="Unassembled WGS sequence"/>
</dbReference>
<dbReference type="InterPro" id="IPR012677">
    <property type="entry name" value="Nucleotide-bd_a/b_plait_sf"/>
</dbReference>
<dbReference type="GO" id="GO:0019843">
    <property type="term" value="F:rRNA binding"/>
    <property type="evidence" value="ECO:0007669"/>
    <property type="project" value="TreeGrafter"/>
</dbReference>
<dbReference type="InterPro" id="IPR034228">
    <property type="entry name" value="Nop6_RRM"/>
</dbReference>
<feature type="compositionally biased region" description="Low complexity" evidence="8">
    <location>
        <begin position="1"/>
        <end position="14"/>
    </location>
</feature>
<proteinExistence type="inferred from homology"/>
<evidence type="ECO:0000313" key="11">
    <source>
        <dbReference type="Proteomes" id="UP001222932"/>
    </source>
</evidence>
<dbReference type="InterPro" id="IPR000504">
    <property type="entry name" value="RRM_dom"/>
</dbReference>
<feature type="region of interest" description="Disordered" evidence="8">
    <location>
        <begin position="1"/>
        <end position="94"/>
    </location>
</feature>
<feature type="compositionally biased region" description="Acidic residues" evidence="8">
    <location>
        <begin position="28"/>
        <end position="37"/>
    </location>
</feature>
<feature type="compositionally biased region" description="Low complexity" evidence="8">
    <location>
        <begin position="268"/>
        <end position="281"/>
    </location>
</feature>
<feature type="domain" description="RRM" evidence="9">
    <location>
        <begin position="97"/>
        <end position="179"/>
    </location>
</feature>
<evidence type="ECO:0000256" key="6">
    <source>
        <dbReference type="ARBA" id="ARBA00023242"/>
    </source>
</evidence>
<evidence type="ECO:0000256" key="3">
    <source>
        <dbReference type="ARBA" id="ARBA00007077"/>
    </source>
</evidence>
<dbReference type="SMART" id="SM00360">
    <property type="entry name" value="RRM"/>
    <property type="match status" value="1"/>
</dbReference>
<dbReference type="FunFam" id="3.30.70.330:FF:000376">
    <property type="entry name" value="Putative RNA binding protein"/>
    <property type="match status" value="1"/>
</dbReference>
<comment type="subcellular location">
    <subcellularLocation>
        <location evidence="2">Nucleus</location>
        <location evidence="2">Nucleolus</location>
    </subcellularLocation>
</comment>
<protein>
    <recommendedName>
        <fullName evidence="4">Nucleolar protein 12</fullName>
    </recommendedName>
</protein>
<feature type="compositionally biased region" description="Basic and acidic residues" evidence="8">
    <location>
        <begin position="61"/>
        <end position="94"/>
    </location>
</feature>
<dbReference type="GO" id="GO:0000463">
    <property type="term" value="P:maturation of LSU-rRNA from tricistronic rRNA transcript (SSU-rRNA, 5.8S rRNA, LSU-rRNA)"/>
    <property type="evidence" value="ECO:0007669"/>
    <property type="project" value="TreeGrafter"/>
</dbReference>
<gene>
    <name evidence="10" type="ORF">CspeluHIS016_0104310</name>
</gene>
<dbReference type="CDD" id="cd12400">
    <property type="entry name" value="RRM_Nop6"/>
    <property type="match status" value="1"/>
</dbReference>